<reference evidence="2" key="1">
    <citation type="journal article" date="2014" name="Front. Microbiol.">
        <title>High frequency of phylogenetically diverse reductive dehalogenase-homologous genes in deep subseafloor sedimentary metagenomes.</title>
        <authorList>
            <person name="Kawai M."/>
            <person name="Futagami T."/>
            <person name="Toyoda A."/>
            <person name="Takaki Y."/>
            <person name="Nishi S."/>
            <person name="Hori S."/>
            <person name="Arai W."/>
            <person name="Tsubouchi T."/>
            <person name="Morono Y."/>
            <person name="Uchiyama I."/>
            <person name="Ito T."/>
            <person name="Fujiyama A."/>
            <person name="Inagaki F."/>
            <person name="Takami H."/>
        </authorList>
    </citation>
    <scope>NUCLEOTIDE SEQUENCE</scope>
    <source>
        <strain evidence="2">Expedition CK06-06</strain>
    </source>
</reference>
<evidence type="ECO:0008006" key="3">
    <source>
        <dbReference type="Google" id="ProtNLM"/>
    </source>
</evidence>
<protein>
    <recommendedName>
        <fullName evidence="3">Major facilitator superfamily (MFS) profile domain-containing protein</fullName>
    </recommendedName>
</protein>
<proteinExistence type="predicted"/>
<accession>X1F1B3</accession>
<evidence type="ECO:0000256" key="1">
    <source>
        <dbReference type="SAM" id="Phobius"/>
    </source>
</evidence>
<feature type="transmembrane region" description="Helical" evidence="1">
    <location>
        <begin position="20"/>
        <end position="49"/>
    </location>
</feature>
<evidence type="ECO:0000313" key="2">
    <source>
        <dbReference type="EMBL" id="GAH39416.1"/>
    </source>
</evidence>
<keyword evidence="1" id="KW-0472">Membrane</keyword>
<keyword evidence="1" id="KW-1133">Transmembrane helix</keyword>
<feature type="transmembrane region" description="Helical" evidence="1">
    <location>
        <begin position="95"/>
        <end position="115"/>
    </location>
</feature>
<organism evidence="2">
    <name type="scientific">marine sediment metagenome</name>
    <dbReference type="NCBI Taxonomy" id="412755"/>
    <lineage>
        <taxon>unclassified sequences</taxon>
        <taxon>metagenomes</taxon>
        <taxon>ecological metagenomes</taxon>
    </lineage>
</organism>
<dbReference type="EMBL" id="BARU01008299">
    <property type="protein sequence ID" value="GAH39416.1"/>
    <property type="molecule type" value="Genomic_DNA"/>
</dbReference>
<sequence>MNISMEQSKKTYKIKENKCLYVASILMLLYSLLEIADSIAIILIAFNIIPNLYLEWGIPIIQQLMETQPLSLAPLFWAFTMMRTVSAIGLMKNLLWGFWIGISSLLITMILAVLFLPIGAFEILGCAIIFILLVMGYCKDRPII</sequence>
<feature type="transmembrane region" description="Helical" evidence="1">
    <location>
        <begin position="69"/>
        <end position="88"/>
    </location>
</feature>
<comment type="caution">
    <text evidence="2">The sequence shown here is derived from an EMBL/GenBank/DDBJ whole genome shotgun (WGS) entry which is preliminary data.</text>
</comment>
<keyword evidence="1" id="KW-0812">Transmembrane</keyword>
<name>X1F1B3_9ZZZZ</name>
<gene>
    <name evidence="2" type="ORF">S03H2_16259</name>
</gene>
<dbReference type="AlphaFoldDB" id="X1F1B3"/>
<feature type="transmembrane region" description="Helical" evidence="1">
    <location>
        <begin position="121"/>
        <end position="138"/>
    </location>
</feature>